<comment type="function">
    <text evidence="5">Catalyzes the methylation of C-1 in cobalt-precorrin-5B to form cobalt-precorrin-6A.</text>
</comment>
<dbReference type="AlphaFoldDB" id="F6DJW1"/>
<dbReference type="Pfam" id="PF01888">
    <property type="entry name" value="CbiD"/>
    <property type="match status" value="1"/>
</dbReference>
<dbReference type="PIRSF" id="PIRSF026782">
    <property type="entry name" value="CbiD"/>
    <property type="match status" value="1"/>
</dbReference>
<evidence type="ECO:0000256" key="4">
    <source>
        <dbReference type="ARBA" id="ARBA00022691"/>
    </source>
</evidence>
<evidence type="ECO:0000256" key="3">
    <source>
        <dbReference type="ARBA" id="ARBA00022679"/>
    </source>
</evidence>
<keyword evidence="1 5" id="KW-0169">Cobalamin biosynthesis</keyword>
<dbReference type="NCBIfam" id="TIGR00312">
    <property type="entry name" value="cbiD"/>
    <property type="match status" value="1"/>
</dbReference>
<keyword evidence="4 5" id="KW-0949">S-adenosyl-L-methionine</keyword>
<name>F6DJW1_DESRL</name>
<dbReference type="GO" id="GO:0032259">
    <property type="term" value="P:methylation"/>
    <property type="evidence" value="ECO:0007669"/>
    <property type="project" value="UniProtKB-KW"/>
</dbReference>
<evidence type="ECO:0000256" key="5">
    <source>
        <dbReference type="HAMAP-Rule" id="MF_00787"/>
    </source>
</evidence>
<evidence type="ECO:0000313" key="7">
    <source>
        <dbReference type="Proteomes" id="UP000009234"/>
    </source>
</evidence>
<dbReference type="RefSeq" id="WP_013840946.1">
    <property type="nucleotide sequence ID" value="NC_015589.1"/>
</dbReference>
<comment type="similarity">
    <text evidence="5">Belongs to the CbiD family.</text>
</comment>
<dbReference type="PANTHER" id="PTHR35863">
    <property type="entry name" value="COBALT-PRECORRIN-5B C(1)-METHYLTRANSFERASE"/>
    <property type="match status" value="1"/>
</dbReference>
<dbReference type="eggNOG" id="COG1903">
    <property type="taxonomic scope" value="Bacteria"/>
</dbReference>
<sequence>MGSSQEKKELKTGYTTGSCAAAAAKAAAMALIQGETVSQVTISLPGGGQLTLPVSGVEAACGRGRAEVVKDAGDDPDVTHGLTVVAEVTLENKGVHIAGGQGIGTVTLPGLAIPVGEAAINPVPRQMIEREVKTVLPPGQGARVIISVPGGEEVANQTMNPRLGIVGGISILGTGGIVRPMSEEAYRRSLVPQIDQALALGYRLLVLTPGRMGVRKAEELGLPRSCVAETSNFIGAMLEECAQRPVEGVLLLGHLGKLVKVAAGIFHTLGKLADGRRETLSAYAALEGASREVIERLMNINTAEEAVEILRQEGLSQVFHRLAAASSRRAADYSGRRFKVGTLMYSLKGEIVGYDEQAKQIGGELAWKASLK</sequence>
<comment type="catalytic activity">
    <reaction evidence="5">
        <text>Co-precorrin-5B + S-adenosyl-L-methionine = Co-precorrin-6A + S-adenosyl-L-homocysteine</text>
        <dbReference type="Rhea" id="RHEA:26285"/>
        <dbReference type="ChEBI" id="CHEBI:57856"/>
        <dbReference type="ChEBI" id="CHEBI:59789"/>
        <dbReference type="ChEBI" id="CHEBI:60063"/>
        <dbReference type="ChEBI" id="CHEBI:60064"/>
        <dbReference type="EC" id="2.1.1.195"/>
    </reaction>
</comment>
<dbReference type="UniPathway" id="UPA00148">
    <property type="reaction ID" value="UER00227"/>
</dbReference>
<evidence type="ECO:0000313" key="6">
    <source>
        <dbReference type="EMBL" id="AEG59175.1"/>
    </source>
</evidence>
<dbReference type="STRING" id="696281.Desru_0899"/>
<dbReference type="NCBIfam" id="NF000849">
    <property type="entry name" value="PRK00075.1-1"/>
    <property type="match status" value="1"/>
</dbReference>
<dbReference type="InterPro" id="IPR002748">
    <property type="entry name" value="CbiD"/>
</dbReference>
<dbReference type="GO" id="GO:0019251">
    <property type="term" value="P:anaerobic cobalamin biosynthetic process"/>
    <property type="evidence" value="ECO:0007669"/>
    <property type="project" value="UniProtKB-UniRule"/>
</dbReference>
<protein>
    <recommendedName>
        <fullName evidence="5">Cobalt-precorrin-5B C(1)-methyltransferase</fullName>
        <ecNumber evidence="5">2.1.1.195</ecNumber>
    </recommendedName>
    <alternativeName>
        <fullName evidence="5">Cobalt-precorrin-6A synthase</fullName>
    </alternativeName>
</protein>
<accession>F6DJW1</accession>
<dbReference type="EC" id="2.1.1.195" evidence="5"/>
<dbReference type="KEGG" id="dru:Desru_0899"/>
<dbReference type="HAMAP" id="MF_00787">
    <property type="entry name" value="CbiD"/>
    <property type="match status" value="1"/>
</dbReference>
<dbReference type="InterPro" id="IPR036074">
    <property type="entry name" value="CbiD_sf"/>
</dbReference>
<evidence type="ECO:0000256" key="2">
    <source>
        <dbReference type="ARBA" id="ARBA00022603"/>
    </source>
</evidence>
<dbReference type="PANTHER" id="PTHR35863:SF1">
    <property type="entry name" value="COBALT-PRECORRIN-5B C(1)-METHYLTRANSFERASE"/>
    <property type="match status" value="1"/>
</dbReference>
<dbReference type="OrthoDB" id="6439987at2"/>
<dbReference type="Gene3D" id="3.30.2110.10">
    <property type="entry name" value="CbiD-like"/>
    <property type="match status" value="1"/>
</dbReference>
<reference evidence="6 7" key="2">
    <citation type="journal article" date="2012" name="Stand. Genomic Sci.">
        <title>Complete genome sequence of the sulfate-reducing firmicute Desulfotomaculum ruminis type strain (DL(T)).</title>
        <authorList>
            <person name="Spring S."/>
            <person name="Visser M."/>
            <person name="Lu M."/>
            <person name="Copeland A."/>
            <person name="Lapidus A."/>
            <person name="Lucas S."/>
            <person name="Cheng J.F."/>
            <person name="Han C."/>
            <person name="Tapia R."/>
            <person name="Goodwin L.A."/>
            <person name="Pitluck S."/>
            <person name="Ivanova N."/>
            <person name="Land M."/>
            <person name="Hauser L."/>
            <person name="Larimer F."/>
            <person name="Rohde M."/>
            <person name="Goker M."/>
            <person name="Detter J.C."/>
            <person name="Kyrpides N.C."/>
            <person name="Woyke T."/>
            <person name="Schaap P.J."/>
            <person name="Plugge C.M."/>
            <person name="Muyzer G."/>
            <person name="Kuever J."/>
            <person name="Pereira I.A."/>
            <person name="Parshina S.N."/>
            <person name="Bernier-Latmani R."/>
            <person name="Stams A.J."/>
            <person name="Klenk H.P."/>
        </authorList>
    </citation>
    <scope>NUCLEOTIDE SEQUENCE [LARGE SCALE GENOMIC DNA]</scope>
    <source>
        <strain evidence="7">ATCC 23193 / DSM 2154 / NCIB 8452 / DL</strain>
    </source>
</reference>
<organism evidence="6 7">
    <name type="scientific">Desulforamulus ruminis (strain ATCC 23193 / DSM 2154 / NCIMB 8452 / DL)</name>
    <name type="common">Desulfotomaculum ruminis</name>
    <dbReference type="NCBI Taxonomy" id="696281"/>
    <lineage>
        <taxon>Bacteria</taxon>
        <taxon>Bacillati</taxon>
        <taxon>Bacillota</taxon>
        <taxon>Clostridia</taxon>
        <taxon>Eubacteriales</taxon>
        <taxon>Peptococcaceae</taxon>
        <taxon>Desulforamulus</taxon>
    </lineage>
</organism>
<keyword evidence="2 5" id="KW-0489">Methyltransferase</keyword>
<gene>
    <name evidence="5" type="primary">cbiD</name>
    <name evidence="6" type="ordered locus">Desru_0899</name>
</gene>
<comment type="pathway">
    <text evidence="5">Cofactor biosynthesis; adenosylcobalamin biosynthesis; cob(II)yrinate a,c-diamide from sirohydrochlorin (anaerobic route): step 6/10.</text>
</comment>
<dbReference type="HOGENOM" id="CLU_041273_1_0_9"/>
<dbReference type="GO" id="GO:0043780">
    <property type="term" value="F:cobalt-precorrin-5B C1-methyltransferase activity"/>
    <property type="evidence" value="ECO:0007669"/>
    <property type="project" value="RHEA"/>
</dbReference>
<dbReference type="EMBL" id="CP002780">
    <property type="protein sequence ID" value="AEG59175.1"/>
    <property type="molecule type" value="Genomic_DNA"/>
</dbReference>
<dbReference type="SUPFAM" id="SSF111342">
    <property type="entry name" value="CbiD-like"/>
    <property type="match status" value="1"/>
</dbReference>
<reference evidence="7" key="1">
    <citation type="submission" date="2011-05" db="EMBL/GenBank/DDBJ databases">
        <title>Complete sequence of Desulfotomaculum ruminis DSM 2154.</title>
        <authorList>
            <person name="Lucas S."/>
            <person name="Copeland A."/>
            <person name="Lapidus A."/>
            <person name="Cheng J.-F."/>
            <person name="Goodwin L."/>
            <person name="Pitluck S."/>
            <person name="Lu M."/>
            <person name="Detter J.C."/>
            <person name="Han C."/>
            <person name="Tapia R."/>
            <person name="Land M."/>
            <person name="Hauser L."/>
            <person name="Kyrpides N."/>
            <person name="Ivanova N."/>
            <person name="Mikhailova N."/>
            <person name="Pagani I."/>
            <person name="Stams A.J.M."/>
            <person name="Plugge C.M."/>
            <person name="Muyzer G."/>
            <person name="Kuever J."/>
            <person name="Parshina S.N."/>
            <person name="Ivanova A.E."/>
            <person name="Nazina T.N."/>
            <person name="Brambilla E."/>
            <person name="Spring S."/>
            <person name="Klenk H.-P."/>
            <person name="Woyke T."/>
        </authorList>
    </citation>
    <scope>NUCLEOTIDE SEQUENCE [LARGE SCALE GENOMIC DNA]</scope>
    <source>
        <strain evidence="7">ATCC 23193 / DSM 2154 / NCIB 8452 / DL</strain>
    </source>
</reference>
<proteinExistence type="inferred from homology"/>
<keyword evidence="7" id="KW-1185">Reference proteome</keyword>
<dbReference type="Proteomes" id="UP000009234">
    <property type="component" value="Chromosome"/>
</dbReference>
<evidence type="ECO:0000256" key="1">
    <source>
        <dbReference type="ARBA" id="ARBA00022573"/>
    </source>
</evidence>
<keyword evidence="3 5" id="KW-0808">Transferase</keyword>